<feature type="domain" description="Rhodanese" evidence="5">
    <location>
        <begin position="467"/>
        <end position="548"/>
    </location>
</feature>
<dbReference type="PRINTS" id="PR00411">
    <property type="entry name" value="PNDRDTASEI"/>
</dbReference>
<evidence type="ECO:0000256" key="2">
    <source>
        <dbReference type="ARBA" id="ARBA00009130"/>
    </source>
</evidence>
<dbReference type="PRINTS" id="PR00368">
    <property type="entry name" value="FADPNR"/>
</dbReference>
<comment type="caution">
    <text evidence="6">The sequence shown here is derived from an EMBL/GenBank/DDBJ whole genome shotgun (WGS) entry which is preliminary data.</text>
</comment>
<evidence type="ECO:0000313" key="7">
    <source>
        <dbReference type="Proteomes" id="UP000298381"/>
    </source>
</evidence>
<accession>A0A4Z0D3F6</accession>
<dbReference type="CDD" id="cd00158">
    <property type="entry name" value="RHOD"/>
    <property type="match status" value="1"/>
</dbReference>
<keyword evidence="7" id="KW-1185">Reference proteome</keyword>
<protein>
    <submittedName>
        <fullName evidence="6">Pyridine nucleotide-disulfide oxidoreductase</fullName>
    </submittedName>
</protein>
<dbReference type="RefSeq" id="WP_135271204.1">
    <property type="nucleotide sequence ID" value="NZ_SRIB01000008.1"/>
</dbReference>
<dbReference type="InterPro" id="IPR050260">
    <property type="entry name" value="FAD-bd_OxRdtase"/>
</dbReference>
<comment type="cofactor">
    <cofactor evidence="1">
        <name>FAD</name>
        <dbReference type="ChEBI" id="CHEBI:57692"/>
    </cofactor>
</comment>
<dbReference type="SUPFAM" id="SSF55424">
    <property type="entry name" value="FAD/NAD-linked reductases, dimerisation (C-terminal) domain"/>
    <property type="match status" value="1"/>
</dbReference>
<dbReference type="SUPFAM" id="SSF52821">
    <property type="entry name" value="Rhodanese/Cell cycle control phosphatase"/>
    <property type="match status" value="1"/>
</dbReference>
<evidence type="ECO:0000256" key="3">
    <source>
        <dbReference type="ARBA" id="ARBA00022630"/>
    </source>
</evidence>
<dbReference type="Proteomes" id="UP000298381">
    <property type="component" value="Unassembled WGS sequence"/>
</dbReference>
<gene>
    <name evidence="6" type="ORF">E4100_06395</name>
</gene>
<keyword evidence="3" id="KW-0285">Flavoprotein</keyword>
<evidence type="ECO:0000256" key="4">
    <source>
        <dbReference type="ARBA" id="ARBA00022827"/>
    </source>
</evidence>
<evidence type="ECO:0000259" key="5">
    <source>
        <dbReference type="PROSITE" id="PS50206"/>
    </source>
</evidence>
<comment type="similarity">
    <text evidence="2">Belongs to the class-III pyridine nucleotide-disulfide oxidoreductase family.</text>
</comment>
<dbReference type="InterPro" id="IPR036873">
    <property type="entry name" value="Rhodanese-like_dom_sf"/>
</dbReference>
<dbReference type="SUPFAM" id="SSF51905">
    <property type="entry name" value="FAD/NAD(P)-binding domain"/>
    <property type="match status" value="1"/>
</dbReference>
<dbReference type="Gene3D" id="3.50.50.60">
    <property type="entry name" value="FAD/NAD(P)-binding domain"/>
    <property type="match status" value="2"/>
</dbReference>
<dbReference type="InterPro" id="IPR004099">
    <property type="entry name" value="Pyr_nucl-diS_OxRdtase_dimer"/>
</dbReference>
<dbReference type="Pfam" id="PF07992">
    <property type="entry name" value="Pyr_redox_2"/>
    <property type="match status" value="1"/>
</dbReference>
<dbReference type="SMART" id="SM00450">
    <property type="entry name" value="RHOD"/>
    <property type="match status" value="1"/>
</dbReference>
<dbReference type="AlphaFoldDB" id="A0A4Z0D3F6"/>
<dbReference type="InterPro" id="IPR036188">
    <property type="entry name" value="FAD/NAD-bd_sf"/>
</dbReference>
<dbReference type="InterPro" id="IPR001763">
    <property type="entry name" value="Rhodanese-like_dom"/>
</dbReference>
<dbReference type="Pfam" id="PF02852">
    <property type="entry name" value="Pyr_redox_dim"/>
    <property type="match status" value="1"/>
</dbReference>
<evidence type="ECO:0000256" key="1">
    <source>
        <dbReference type="ARBA" id="ARBA00001974"/>
    </source>
</evidence>
<reference evidence="6 7" key="1">
    <citation type="submission" date="2019-03" db="EMBL/GenBank/DDBJ databases">
        <title>Draft genome sequence data and analysis of a Fermenting Bacterium, Soehngenia longevitae strain 1933PT, isolated from petroleum reservoir in Azerbaijan.</title>
        <authorList>
            <person name="Grouzdev D.S."/>
            <person name="Bidzhieva S.K."/>
            <person name="Sokolova D.S."/>
            <person name="Tourova T.P."/>
            <person name="Poltaraus A.B."/>
            <person name="Nazina T.N."/>
        </authorList>
    </citation>
    <scope>NUCLEOTIDE SEQUENCE [LARGE SCALE GENOMIC DNA]</scope>
    <source>
        <strain evidence="6 7">1933P</strain>
    </source>
</reference>
<evidence type="ECO:0000313" key="6">
    <source>
        <dbReference type="EMBL" id="TFZ39888.1"/>
    </source>
</evidence>
<keyword evidence="4" id="KW-0274">FAD</keyword>
<dbReference type="EMBL" id="SRIB01000008">
    <property type="protein sequence ID" value="TFZ39888.1"/>
    <property type="molecule type" value="Genomic_DNA"/>
</dbReference>
<dbReference type="PROSITE" id="PS50206">
    <property type="entry name" value="RHODANESE_3"/>
    <property type="match status" value="1"/>
</dbReference>
<dbReference type="OrthoDB" id="9802028at2"/>
<dbReference type="PANTHER" id="PTHR43429">
    <property type="entry name" value="PYRIDINE NUCLEOTIDE-DISULFIDE OXIDOREDUCTASE DOMAIN-CONTAINING"/>
    <property type="match status" value="1"/>
</dbReference>
<dbReference type="InterPro" id="IPR023753">
    <property type="entry name" value="FAD/NAD-binding_dom"/>
</dbReference>
<dbReference type="Gene3D" id="3.40.250.10">
    <property type="entry name" value="Rhodanese-like domain"/>
    <property type="match status" value="1"/>
</dbReference>
<sequence length="569" mass="63231">MGNKPKKVVVVGGVAGGATAAARIRRLSEECEIIMLEKGPHVSFSNCSLPYHLSGLIEDHEDLVMMKPDDFYSQYRIDARIYNEVTEIDRENKKVKIKNLVTGEEYEETYDKLVLSPGANPIVPPFEGLEKVNYFTIRNVVDVAKLNSFLTDSVSKDVVVIGGGFIGVEVCENLKLGGYNVTLIEATPQIMNVFDYDMVQILHKEMIDNDVNLIVNDKVMKFDKDEVILESSKSIHADAVVIAIGVTPDTRLAEKAGLKIGQTRAIEVNHNFQTSDPDIYAVGDAIEAYNTLTNKRARLALAGPALRQARSAADHMFGKSVDNRGVIGSSAIKLFDLNAAVTGLTENAIKINNLALNYDSVMIIPNDKVGLMPDANPIHFKLIFEVPTGRILGAQAIGRGNVDKRIDIIATLIRFNGTLYDLKEMELCYAPPFSTARDVVNVAALVGINVLENNYKQVHVSEVRDLVESGAYIIDVREKDEYEEGHLINAVNIPLSEIRNRTNEIPTDRPVYLHCRSSQRSYNALTALQHLGFTNLYNISGSFMGICYYEYFNDVTTNRKPIVTKYNFK</sequence>
<dbReference type="InterPro" id="IPR016156">
    <property type="entry name" value="FAD/NAD-linked_Rdtase_dimer_sf"/>
</dbReference>
<dbReference type="Pfam" id="PF00581">
    <property type="entry name" value="Rhodanese"/>
    <property type="match status" value="1"/>
</dbReference>
<dbReference type="GO" id="GO:0016491">
    <property type="term" value="F:oxidoreductase activity"/>
    <property type="evidence" value="ECO:0007669"/>
    <property type="project" value="InterPro"/>
</dbReference>
<name>A0A4Z0D3F6_9FIRM</name>
<proteinExistence type="inferred from homology"/>
<organism evidence="6 7">
    <name type="scientific">Soehngenia longivitae</name>
    <dbReference type="NCBI Taxonomy" id="2562294"/>
    <lineage>
        <taxon>Bacteria</taxon>
        <taxon>Bacillati</taxon>
        <taxon>Bacillota</taxon>
        <taxon>Tissierellia</taxon>
        <taxon>Tissierellales</taxon>
        <taxon>Tissierellaceae</taxon>
        <taxon>Soehngenia</taxon>
    </lineage>
</organism>